<proteinExistence type="predicted"/>
<name>A0A7C4YI30_UNCW3</name>
<dbReference type="InterPro" id="IPR019752">
    <property type="entry name" value="Pyrv/ketoisovalerate_OxRed_cat"/>
</dbReference>
<evidence type="ECO:0000256" key="1">
    <source>
        <dbReference type="ARBA" id="ARBA00023002"/>
    </source>
</evidence>
<accession>A0A7C4YI30</accession>
<dbReference type="Pfam" id="PF01558">
    <property type="entry name" value="POR"/>
    <property type="match status" value="1"/>
</dbReference>
<feature type="domain" description="Pyruvate/ketoisovalerate oxidoreductase catalytic" evidence="2">
    <location>
        <begin position="11"/>
        <end position="172"/>
    </location>
</feature>
<evidence type="ECO:0000259" key="2">
    <source>
        <dbReference type="Pfam" id="PF01558"/>
    </source>
</evidence>
<comment type="caution">
    <text evidence="3">The sequence shown here is derived from an EMBL/GenBank/DDBJ whole genome shotgun (WGS) entry which is preliminary data.</text>
</comment>
<dbReference type="PANTHER" id="PTHR42730">
    <property type="entry name" value="2-OXOGLUTARATE SYNTHASE SUBUNIT KORC"/>
    <property type="match status" value="1"/>
</dbReference>
<reference evidence="3" key="1">
    <citation type="journal article" date="2020" name="mSystems">
        <title>Genome- and Community-Level Interaction Insights into Carbon Utilization and Element Cycling Functions of Hydrothermarchaeota in Hydrothermal Sediment.</title>
        <authorList>
            <person name="Zhou Z."/>
            <person name="Liu Y."/>
            <person name="Xu W."/>
            <person name="Pan J."/>
            <person name="Luo Z.H."/>
            <person name="Li M."/>
        </authorList>
    </citation>
    <scope>NUCLEOTIDE SEQUENCE [LARGE SCALE GENOMIC DNA]</scope>
    <source>
        <strain evidence="3">SpSt-780</strain>
    </source>
</reference>
<keyword evidence="1" id="KW-0560">Oxidoreductase</keyword>
<protein>
    <submittedName>
        <fullName evidence="3">2-oxoacid:ferredoxin oxidoreductase subunit gamma</fullName>
    </submittedName>
</protein>
<evidence type="ECO:0000313" key="3">
    <source>
        <dbReference type="EMBL" id="HGW92387.1"/>
    </source>
</evidence>
<dbReference type="InterPro" id="IPR052554">
    <property type="entry name" value="2-oxoglutarate_synth_KorC"/>
</dbReference>
<sequence>MKYELRFVGSGGQGVILAGLIFSEAAGIDEKLNVVQTQLYGAATRGEISKSEVIVSDQKINYIKVRNADILLALNQESFNAYNGNVKENGIILIDSFYVKDYNKDDKRIIALPLSETAIRVTNREVTTNIVSLGVITILSRIIKKESMKNAVLRRIPKGTEEMNIAALEEGFKLGEGVRW</sequence>
<dbReference type="InterPro" id="IPR002869">
    <property type="entry name" value="Pyrv_flavodox_OxRed_cen"/>
</dbReference>
<dbReference type="SUPFAM" id="SSF53323">
    <property type="entry name" value="Pyruvate-ferredoxin oxidoreductase, PFOR, domain III"/>
    <property type="match status" value="1"/>
</dbReference>
<gene>
    <name evidence="3" type="ORF">ENV67_07610</name>
</gene>
<dbReference type="EMBL" id="DTHG01000093">
    <property type="protein sequence ID" value="HGW92387.1"/>
    <property type="molecule type" value="Genomic_DNA"/>
</dbReference>
<organism evidence="3">
    <name type="scientific">candidate division WOR-3 bacterium</name>
    <dbReference type="NCBI Taxonomy" id="2052148"/>
    <lineage>
        <taxon>Bacteria</taxon>
        <taxon>Bacteria division WOR-3</taxon>
    </lineage>
</organism>
<dbReference type="Gene3D" id="3.40.920.10">
    <property type="entry name" value="Pyruvate-ferredoxin oxidoreductase, PFOR, domain III"/>
    <property type="match status" value="1"/>
</dbReference>
<dbReference type="PANTHER" id="PTHR42730:SF1">
    <property type="entry name" value="2-OXOGLUTARATE SYNTHASE SUBUNIT KORC"/>
    <property type="match status" value="1"/>
</dbReference>
<dbReference type="GO" id="GO:0016903">
    <property type="term" value="F:oxidoreductase activity, acting on the aldehyde or oxo group of donors"/>
    <property type="evidence" value="ECO:0007669"/>
    <property type="project" value="InterPro"/>
</dbReference>
<dbReference type="AlphaFoldDB" id="A0A7C4YI30"/>